<feature type="transmembrane region" description="Helical" evidence="1">
    <location>
        <begin position="102"/>
        <end position="120"/>
    </location>
</feature>
<evidence type="ECO:0008006" key="4">
    <source>
        <dbReference type="Google" id="ProtNLM"/>
    </source>
</evidence>
<keyword evidence="1" id="KW-1133">Transmembrane helix</keyword>
<feature type="transmembrane region" description="Helical" evidence="1">
    <location>
        <begin position="217"/>
        <end position="235"/>
    </location>
</feature>
<name>A0A3D8VFK9_9GAMM</name>
<dbReference type="Proteomes" id="UP000256829">
    <property type="component" value="Unassembled WGS sequence"/>
</dbReference>
<feature type="transmembrane region" description="Helical" evidence="1">
    <location>
        <begin position="360"/>
        <end position="377"/>
    </location>
</feature>
<feature type="transmembrane region" description="Helical" evidence="1">
    <location>
        <begin position="335"/>
        <end position="354"/>
    </location>
</feature>
<evidence type="ECO:0000313" key="3">
    <source>
        <dbReference type="Proteomes" id="UP000256829"/>
    </source>
</evidence>
<feature type="transmembrane region" description="Helical" evidence="1">
    <location>
        <begin position="310"/>
        <end position="328"/>
    </location>
</feature>
<dbReference type="AlphaFoldDB" id="A0A3D8VFK9"/>
<organism evidence="2 3">
    <name type="scientific">Lysobacter soli</name>
    <dbReference type="NCBI Taxonomy" id="453783"/>
    <lineage>
        <taxon>Bacteria</taxon>
        <taxon>Pseudomonadati</taxon>
        <taxon>Pseudomonadota</taxon>
        <taxon>Gammaproteobacteria</taxon>
        <taxon>Lysobacterales</taxon>
        <taxon>Lysobacteraceae</taxon>
        <taxon>Lysobacter</taxon>
    </lineage>
</organism>
<feature type="transmembrane region" description="Helical" evidence="1">
    <location>
        <begin position="151"/>
        <end position="173"/>
    </location>
</feature>
<keyword evidence="3" id="KW-1185">Reference proteome</keyword>
<reference evidence="2 3" key="1">
    <citation type="submission" date="2018-08" db="EMBL/GenBank/DDBJ databases">
        <title>Lysobacter soli KCTC 22011, whole genome shotgun sequence.</title>
        <authorList>
            <person name="Zhang X."/>
            <person name="Feng G."/>
            <person name="Zhu H."/>
        </authorList>
    </citation>
    <scope>NUCLEOTIDE SEQUENCE [LARGE SCALE GENOMIC DNA]</scope>
    <source>
        <strain evidence="2 3">KCTC 22011</strain>
    </source>
</reference>
<protein>
    <recommendedName>
        <fullName evidence="4">Glycosyltransferase RgtA/B/C/D-like domain-containing protein</fullName>
    </recommendedName>
</protein>
<feature type="transmembrane region" description="Helical" evidence="1">
    <location>
        <begin position="180"/>
        <end position="211"/>
    </location>
</feature>
<proteinExistence type="predicted"/>
<evidence type="ECO:0000313" key="2">
    <source>
        <dbReference type="EMBL" id="RDY67861.1"/>
    </source>
</evidence>
<dbReference type="EMBL" id="QTJR01000004">
    <property type="protein sequence ID" value="RDY67861.1"/>
    <property type="molecule type" value="Genomic_DNA"/>
</dbReference>
<sequence length="461" mass="49458">MARVCAGAQNACLSRRKNTMGTMDRTGAWTGWALLAAIVAMQLPLILNPGYYSHDELQWAAFADQGVSIRSLWAQVDAFQYRPVTFSLWVGMSSLMFDRPPLFHGVMVVWGGLNAVMLARLMIRLGVGAKAAAVGAIAFAMSAFAVQTHGWAGTLADLIWVSCALIVGLFATADRRPWQVVAAAAILTAIGLLSKESAIVIPALAALGWLFLGRGRGWGSATIGASIPTAIYLALRLNVILFSPREAANYEWSFALIPLRWLEYQLFPPLATRAAITGLLPGSATEPRVLVAAVLWLALAWTFWRAGARWLCAFLLVGGAALGPVLVLAESANQYGYGFAAVVAGLGAAAWSRVGRGGRIVLVLCAVLSVWHGVNVMRRMHEVGTIQSRFSPAVANVLEDASAYPVRIRAADVGQHWIYLRLTHDIPQYRGVPIGDRVQLVASDAPADYVIAKDGTLSPAK</sequence>
<keyword evidence="1" id="KW-0472">Membrane</keyword>
<feature type="transmembrane region" description="Helical" evidence="1">
    <location>
        <begin position="289"/>
        <end position="304"/>
    </location>
</feature>
<keyword evidence="1" id="KW-0812">Transmembrane</keyword>
<feature type="transmembrane region" description="Helical" evidence="1">
    <location>
        <begin position="127"/>
        <end position="145"/>
    </location>
</feature>
<gene>
    <name evidence="2" type="ORF">DX912_08115</name>
</gene>
<comment type="caution">
    <text evidence="2">The sequence shown here is derived from an EMBL/GenBank/DDBJ whole genome shotgun (WGS) entry which is preliminary data.</text>
</comment>
<feature type="transmembrane region" description="Helical" evidence="1">
    <location>
        <begin position="26"/>
        <end position="47"/>
    </location>
</feature>
<accession>A0A3D8VFK9</accession>
<evidence type="ECO:0000256" key="1">
    <source>
        <dbReference type="SAM" id="Phobius"/>
    </source>
</evidence>